<feature type="transmembrane region" description="Helical" evidence="7">
    <location>
        <begin position="240"/>
        <end position="261"/>
    </location>
</feature>
<sequence length="671" mass="72287">MKAVEMMTALASAYPYVSYGIVLVLALSESLPVLGAAIPGTAIIVALSALVPSGVLKLYPLLASATAGAIIGDGFAFWLGHRYHREIADRWPFNRYPTLIEKSEAFFHRHGGKSVFLARFTPGVRAFVPLVAGITQMPAGRFYAVNILSALVWAPSHILPGVFAGAFASSQGAAGTHLIVLLIIFAAATWLTLRLTRYAVLRAVPLVMYGVDTLRDRARQADNLVSRLVLRLLGPTENELPILALLIAILVGAAWLFFGIAEDVITGDPLVTFDKSVFAFLQGIRTRAADAVMIGITELGDTTVVLAVSAAVLVLLAARRSWRTAGYFLGAVVGASIFNTVIKVAVHRVRPSPDLYAGWSNFSFPSGHSTENAALYGFIAFLVCRPLSNAGRTWVALPITMLIIAIAFSRVYLGAHWFSDVVAGLAFAVVWLTILIVAYLNHPSSKEATAGLLGVAGAALIAGGGLNIWHQHAADVERYGIRWEVRTVSKHDWLEAEWEALPARRLDIVGEYEEPFVIQYAGPLSGLIAQLEANGWRQGSVWNPSGLAEWLNPNPDIEKAATSPLLNRGNLPALILIKETGSPDFGRYVLRAWPTELALDTEPISPLWLVSAIEEKRHEALFGLGFPEDVGSYDAAGKAVANALDPRKATEKVRAVTSADWSGRVSLFSGS</sequence>
<comment type="subcellular location">
    <subcellularLocation>
        <location evidence="1">Cell membrane</location>
        <topology evidence="1">Multi-pass membrane protein</topology>
    </subcellularLocation>
</comment>
<keyword evidence="6 7" id="KW-0472">Membrane</keyword>
<dbReference type="InterPro" id="IPR032818">
    <property type="entry name" value="DedA-like"/>
</dbReference>
<feature type="domain" description="Phosphatidic acid phosphatase type 2/haloperoxidase" evidence="8">
    <location>
        <begin position="325"/>
        <end position="436"/>
    </location>
</feature>
<dbReference type="InterPro" id="IPR036938">
    <property type="entry name" value="PAP2/HPO_sf"/>
</dbReference>
<feature type="transmembrane region" description="Helical" evidence="7">
    <location>
        <begin position="421"/>
        <end position="440"/>
    </location>
</feature>
<evidence type="ECO:0000256" key="3">
    <source>
        <dbReference type="ARBA" id="ARBA00022475"/>
    </source>
</evidence>
<keyword evidence="5 7" id="KW-1133">Transmembrane helix</keyword>
<dbReference type="Gene3D" id="1.20.144.10">
    <property type="entry name" value="Phosphatidic acid phosphatase type 2/haloperoxidase"/>
    <property type="match status" value="2"/>
</dbReference>
<evidence type="ECO:0000313" key="10">
    <source>
        <dbReference type="Proteomes" id="UP000241247"/>
    </source>
</evidence>
<dbReference type="InterPro" id="IPR032816">
    <property type="entry name" value="VTT_dom"/>
</dbReference>
<evidence type="ECO:0000313" key="9">
    <source>
        <dbReference type="EMBL" id="PTM95441.1"/>
    </source>
</evidence>
<dbReference type="SUPFAM" id="SSF48317">
    <property type="entry name" value="Acid phosphatase/Vanadium-dependent haloperoxidase"/>
    <property type="match status" value="1"/>
</dbReference>
<proteinExistence type="inferred from homology"/>
<keyword evidence="10" id="KW-1185">Reference proteome</keyword>
<evidence type="ECO:0000256" key="5">
    <source>
        <dbReference type="ARBA" id="ARBA00022989"/>
    </source>
</evidence>
<keyword evidence="3" id="KW-1003">Cell membrane</keyword>
<feature type="transmembrane region" description="Helical" evidence="7">
    <location>
        <begin position="174"/>
        <end position="193"/>
    </location>
</feature>
<dbReference type="PANTHER" id="PTHR30353:SF15">
    <property type="entry name" value="INNER MEMBRANE PROTEIN YABI"/>
    <property type="match status" value="1"/>
</dbReference>
<feature type="transmembrane region" description="Helical" evidence="7">
    <location>
        <begin position="58"/>
        <end position="80"/>
    </location>
</feature>
<dbReference type="RefSeq" id="WP_108003143.1">
    <property type="nucleotide sequence ID" value="NZ_JBHEEX010000007.1"/>
</dbReference>
<evidence type="ECO:0000256" key="7">
    <source>
        <dbReference type="SAM" id="Phobius"/>
    </source>
</evidence>
<dbReference type="Proteomes" id="UP000241247">
    <property type="component" value="Unassembled WGS sequence"/>
</dbReference>
<evidence type="ECO:0000256" key="6">
    <source>
        <dbReference type="ARBA" id="ARBA00023136"/>
    </source>
</evidence>
<dbReference type="GO" id="GO:0005886">
    <property type="term" value="C:plasma membrane"/>
    <property type="evidence" value="ECO:0007669"/>
    <property type="project" value="UniProtKB-SubCell"/>
</dbReference>
<dbReference type="SMART" id="SM00014">
    <property type="entry name" value="acidPPc"/>
    <property type="match status" value="1"/>
</dbReference>
<reference evidence="9 10" key="1">
    <citation type="submission" date="2018-04" db="EMBL/GenBank/DDBJ databases">
        <title>Genomic Encyclopedia of Type Strains, Phase IV (KMG-IV): sequencing the most valuable type-strain genomes for metagenomic binning, comparative biology and taxonomic classification.</title>
        <authorList>
            <person name="Goeker M."/>
        </authorList>
    </citation>
    <scope>NUCLEOTIDE SEQUENCE [LARGE SCALE GENOMIC DNA]</scope>
    <source>
        <strain evidence="9 10">DSM 7138</strain>
    </source>
</reference>
<gene>
    <name evidence="9" type="ORF">C7449_104522</name>
</gene>
<dbReference type="PANTHER" id="PTHR30353">
    <property type="entry name" value="INNER MEMBRANE PROTEIN DEDA-RELATED"/>
    <property type="match status" value="1"/>
</dbReference>
<comment type="similarity">
    <text evidence="2">Belongs to the DedA family.</text>
</comment>
<evidence type="ECO:0000259" key="8">
    <source>
        <dbReference type="SMART" id="SM00014"/>
    </source>
</evidence>
<comment type="caution">
    <text evidence="9">The sequence shown here is derived from an EMBL/GenBank/DDBJ whole genome shotgun (WGS) entry which is preliminary data.</text>
</comment>
<evidence type="ECO:0000256" key="2">
    <source>
        <dbReference type="ARBA" id="ARBA00010792"/>
    </source>
</evidence>
<dbReference type="InterPro" id="IPR000326">
    <property type="entry name" value="PAP2/HPO"/>
</dbReference>
<name>A0A2T5B8Y0_MYCDI</name>
<feature type="transmembrane region" description="Helical" evidence="7">
    <location>
        <begin position="299"/>
        <end position="318"/>
    </location>
</feature>
<dbReference type="EMBL" id="PZZZ01000004">
    <property type="protein sequence ID" value="PTM95441.1"/>
    <property type="molecule type" value="Genomic_DNA"/>
</dbReference>
<dbReference type="AlphaFoldDB" id="A0A2T5B8Y0"/>
<feature type="transmembrane region" description="Helical" evidence="7">
    <location>
        <begin position="452"/>
        <end position="469"/>
    </location>
</feature>
<dbReference type="Pfam" id="PF09335">
    <property type="entry name" value="VTT_dom"/>
    <property type="match status" value="1"/>
</dbReference>
<dbReference type="OrthoDB" id="9801622at2"/>
<keyword evidence="4 7" id="KW-0812">Transmembrane</keyword>
<protein>
    <submittedName>
        <fullName evidence="9">Undecaprenyl-diphosphatase</fullName>
    </submittedName>
</protein>
<evidence type="ECO:0000256" key="1">
    <source>
        <dbReference type="ARBA" id="ARBA00004651"/>
    </source>
</evidence>
<feature type="transmembrane region" description="Helical" evidence="7">
    <location>
        <begin position="395"/>
        <end position="415"/>
    </location>
</feature>
<organism evidence="9 10">
    <name type="scientific">Mycoplana dimorpha</name>
    <dbReference type="NCBI Taxonomy" id="28320"/>
    <lineage>
        <taxon>Bacteria</taxon>
        <taxon>Pseudomonadati</taxon>
        <taxon>Pseudomonadota</taxon>
        <taxon>Alphaproteobacteria</taxon>
        <taxon>Hyphomicrobiales</taxon>
        <taxon>Rhizobiaceae</taxon>
        <taxon>Mycoplana</taxon>
    </lineage>
</organism>
<feature type="transmembrane region" description="Helical" evidence="7">
    <location>
        <begin position="143"/>
        <end position="168"/>
    </location>
</feature>
<accession>A0A2T5B8Y0</accession>
<dbReference type="Pfam" id="PF01569">
    <property type="entry name" value="PAP2"/>
    <property type="match status" value="1"/>
</dbReference>
<evidence type="ECO:0000256" key="4">
    <source>
        <dbReference type="ARBA" id="ARBA00022692"/>
    </source>
</evidence>
<feature type="transmembrane region" description="Helical" evidence="7">
    <location>
        <begin position="325"/>
        <end position="346"/>
    </location>
</feature>
<dbReference type="CDD" id="cd03392">
    <property type="entry name" value="PAP2_like_2"/>
    <property type="match status" value="1"/>
</dbReference>